<sequence length="15" mass="1712">MTLGFPSSRRETWSG</sequence>
<name>A0A0E9RME0_ANGAN</name>
<organism evidence="1">
    <name type="scientific">Anguilla anguilla</name>
    <name type="common">European freshwater eel</name>
    <name type="synonym">Muraena anguilla</name>
    <dbReference type="NCBI Taxonomy" id="7936"/>
    <lineage>
        <taxon>Eukaryota</taxon>
        <taxon>Metazoa</taxon>
        <taxon>Chordata</taxon>
        <taxon>Craniata</taxon>
        <taxon>Vertebrata</taxon>
        <taxon>Euteleostomi</taxon>
        <taxon>Actinopterygii</taxon>
        <taxon>Neopterygii</taxon>
        <taxon>Teleostei</taxon>
        <taxon>Anguilliformes</taxon>
        <taxon>Anguillidae</taxon>
        <taxon>Anguilla</taxon>
    </lineage>
</organism>
<dbReference type="EMBL" id="GBXM01078348">
    <property type="protein sequence ID" value="JAH30229.1"/>
    <property type="molecule type" value="Transcribed_RNA"/>
</dbReference>
<proteinExistence type="predicted"/>
<evidence type="ECO:0000313" key="1">
    <source>
        <dbReference type="EMBL" id="JAH30229.1"/>
    </source>
</evidence>
<accession>A0A0E9RME0</accession>
<reference evidence="1" key="2">
    <citation type="journal article" date="2015" name="Fish Shellfish Immunol.">
        <title>Early steps in the European eel (Anguilla anguilla)-Vibrio vulnificus interaction in the gills: Role of the RtxA13 toxin.</title>
        <authorList>
            <person name="Callol A."/>
            <person name="Pajuelo D."/>
            <person name="Ebbesson L."/>
            <person name="Teles M."/>
            <person name="MacKenzie S."/>
            <person name="Amaro C."/>
        </authorList>
    </citation>
    <scope>NUCLEOTIDE SEQUENCE</scope>
</reference>
<protein>
    <submittedName>
        <fullName evidence="1">Uncharacterized protein</fullName>
    </submittedName>
</protein>
<reference evidence="1" key="1">
    <citation type="submission" date="2014-11" db="EMBL/GenBank/DDBJ databases">
        <authorList>
            <person name="Amaro Gonzalez C."/>
        </authorList>
    </citation>
    <scope>NUCLEOTIDE SEQUENCE</scope>
</reference>